<reference evidence="10 11" key="1">
    <citation type="journal article" date="2018" name="Nat. Ecol. Evol.">
        <title>Pezizomycetes genomes reveal the molecular basis of ectomycorrhizal truffle lifestyle.</title>
        <authorList>
            <person name="Murat C."/>
            <person name="Payen T."/>
            <person name="Noel B."/>
            <person name="Kuo A."/>
            <person name="Morin E."/>
            <person name="Chen J."/>
            <person name="Kohler A."/>
            <person name="Krizsan K."/>
            <person name="Balestrini R."/>
            <person name="Da Silva C."/>
            <person name="Montanini B."/>
            <person name="Hainaut M."/>
            <person name="Levati E."/>
            <person name="Barry K.W."/>
            <person name="Belfiori B."/>
            <person name="Cichocki N."/>
            <person name="Clum A."/>
            <person name="Dockter R.B."/>
            <person name="Fauchery L."/>
            <person name="Guy J."/>
            <person name="Iotti M."/>
            <person name="Le Tacon F."/>
            <person name="Lindquist E.A."/>
            <person name="Lipzen A."/>
            <person name="Malagnac F."/>
            <person name="Mello A."/>
            <person name="Molinier V."/>
            <person name="Miyauchi S."/>
            <person name="Poulain J."/>
            <person name="Riccioni C."/>
            <person name="Rubini A."/>
            <person name="Sitrit Y."/>
            <person name="Splivallo R."/>
            <person name="Traeger S."/>
            <person name="Wang M."/>
            <person name="Zifcakova L."/>
            <person name="Wipf D."/>
            <person name="Zambonelli A."/>
            <person name="Paolocci F."/>
            <person name="Nowrousian M."/>
            <person name="Ottonello S."/>
            <person name="Baldrian P."/>
            <person name="Spatafora J.W."/>
            <person name="Henrissat B."/>
            <person name="Nagy L.G."/>
            <person name="Aury J.M."/>
            <person name="Wincker P."/>
            <person name="Grigoriev I.V."/>
            <person name="Bonfante P."/>
            <person name="Martin F.M."/>
        </authorList>
    </citation>
    <scope>NUCLEOTIDE SEQUENCE [LARGE SCALE GENOMIC DNA]</scope>
    <source>
        <strain evidence="10 11">120613-1</strain>
    </source>
</reference>
<dbReference type="GO" id="GO:0005576">
    <property type="term" value="C:extracellular region"/>
    <property type="evidence" value="ECO:0007669"/>
    <property type="project" value="TreeGrafter"/>
</dbReference>
<evidence type="ECO:0000256" key="3">
    <source>
        <dbReference type="ARBA" id="ARBA00023277"/>
    </source>
</evidence>
<evidence type="ECO:0000259" key="9">
    <source>
        <dbReference type="Pfam" id="PF00150"/>
    </source>
</evidence>
<dbReference type="PANTHER" id="PTHR31297">
    <property type="entry name" value="GLUCAN ENDO-1,6-BETA-GLUCOSIDASE B"/>
    <property type="match status" value="1"/>
</dbReference>
<evidence type="ECO:0000313" key="11">
    <source>
        <dbReference type="Proteomes" id="UP000276215"/>
    </source>
</evidence>
<dbReference type="SUPFAM" id="SSF51445">
    <property type="entry name" value="(Trans)glycosidases"/>
    <property type="match status" value="1"/>
</dbReference>
<evidence type="ECO:0000256" key="6">
    <source>
        <dbReference type="ARBA" id="ARBA00023326"/>
    </source>
</evidence>
<evidence type="ECO:0000256" key="7">
    <source>
        <dbReference type="RuleBase" id="RU361153"/>
    </source>
</evidence>
<keyword evidence="11" id="KW-1185">Reference proteome</keyword>
<evidence type="ECO:0000256" key="5">
    <source>
        <dbReference type="ARBA" id="ARBA00023316"/>
    </source>
</evidence>
<dbReference type="PANTHER" id="PTHR31297:SF41">
    <property type="entry name" value="ENDOGLUCANASE, PUTATIVE (AFU_ORTHOLOGUE AFUA_5G01830)-RELATED"/>
    <property type="match status" value="1"/>
</dbReference>
<sequence length="445" mass="50479">MLLKALALFAIGGGQLGNTLDAIPNEGDWGAPPVTEDTFDEIERAGFKSVRLPTTWTHHFASEAPGYVVNATWMNRIETVVDRTLKKGFWVVINVHHDSWEWADFTQPEDLEARKTKFEKLWVQIADRFKSKSDKLIFEPLSEPAGGNSEANADQYNDANQRFVNVVRNSGGYNKDRLLTLLGLNANIQRTVDWFDEPTNASNYILHVHDYDPWETSWGRTRWGFADDKKQIEDTFIALQNHFKVPAMIGEWGLTSKTVESAAAWDYFGFFVRTSKKYQLVNQLWDNGGDHYDRINKIWRDPVKLDIVNTMKDVPNTMFVCPQIGAVWLKKGAALTQLEKEPGTNYVLSATGFNLTEAYFKKALKDNTTGLKDTLTIKSSRGIQLPLQIRLYEKPVISTTAIQETSTDTLLIPVAFNGATLAIVKAVRKDDWTVYYGDLQKARIN</sequence>
<dbReference type="STRING" id="1336337.A0A3N4K4Y5"/>
<dbReference type="GO" id="GO:0009251">
    <property type="term" value="P:glucan catabolic process"/>
    <property type="evidence" value="ECO:0007669"/>
    <property type="project" value="TreeGrafter"/>
</dbReference>
<protein>
    <submittedName>
        <fullName evidence="10">Glycoside hydrolase</fullName>
    </submittedName>
</protein>
<dbReference type="InterPro" id="IPR017853">
    <property type="entry name" value="GH"/>
</dbReference>
<dbReference type="GO" id="GO:0009986">
    <property type="term" value="C:cell surface"/>
    <property type="evidence" value="ECO:0007669"/>
    <property type="project" value="TreeGrafter"/>
</dbReference>
<keyword evidence="8" id="KW-0732">Signal</keyword>
<evidence type="ECO:0000313" key="10">
    <source>
        <dbReference type="EMBL" id="RPB05614.1"/>
    </source>
</evidence>
<feature type="chain" id="PRO_5018276200" evidence="8">
    <location>
        <begin position="18"/>
        <end position="445"/>
    </location>
</feature>
<proteinExistence type="inferred from homology"/>
<keyword evidence="2 7" id="KW-0378">Hydrolase</keyword>
<dbReference type="InterPro" id="IPR001547">
    <property type="entry name" value="Glyco_hydro_5"/>
</dbReference>
<keyword evidence="5" id="KW-0961">Cell wall biogenesis/degradation</keyword>
<dbReference type="EMBL" id="ML120352">
    <property type="protein sequence ID" value="RPB05614.1"/>
    <property type="molecule type" value="Genomic_DNA"/>
</dbReference>
<dbReference type="Gene3D" id="3.20.20.80">
    <property type="entry name" value="Glycosidases"/>
    <property type="match status" value="1"/>
</dbReference>
<feature type="domain" description="Glycoside hydrolase family 5" evidence="9">
    <location>
        <begin position="25"/>
        <end position="289"/>
    </location>
</feature>
<dbReference type="AlphaFoldDB" id="A0A3N4K4Y5"/>
<dbReference type="GO" id="GO:0008422">
    <property type="term" value="F:beta-glucosidase activity"/>
    <property type="evidence" value="ECO:0007669"/>
    <property type="project" value="TreeGrafter"/>
</dbReference>
<evidence type="ECO:0000256" key="8">
    <source>
        <dbReference type="SAM" id="SignalP"/>
    </source>
</evidence>
<name>A0A3N4K4Y5_9PEZI</name>
<dbReference type="InterPro" id="IPR050386">
    <property type="entry name" value="Glycosyl_hydrolase_5"/>
</dbReference>
<accession>A0A3N4K4Y5</accession>
<keyword evidence="3" id="KW-0119">Carbohydrate metabolism</keyword>
<evidence type="ECO:0000256" key="4">
    <source>
        <dbReference type="ARBA" id="ARBA00023295"/>
    </source>
</evidence>
<dbReference type="GO" id="GO:0071555">
    <property type="term" value="P:cell wall organization"/>
    <property type="evidence" value="ECO:0007669"/>
    <property type="project" value="UniProtKB-KW"/>
</dbReference>
<evidence type="ECO:0000256" key="1">
    <source>
        <dbReference type="ARBA" id="ARBA00005641"/>
    </source>
</evidence>
<dbReference type="Pfam" id="PF00150">
    <property type="entry name" value="Cellulase"/>
    <property type="match status" value="1"/>
</dbReference>
<dbReference type="OrthoDB" id="412536at2759"/>
<keyword evidence="4 7" id="KW-0326">Glycosidase</keyword>
<dbReference type="Proteomes" id="UP000276215">
    <property type="component" value="Unassembled WGS sequence"/>
</dbReference>
<evidence type="ECO:0000256" key="2">
    <source>
        <dbReference type="ARBA" id="ARBA00022801"/>
    </source>
</evidence>
<comment type="similarity">
    <text evidence="1 7">Belongs to the glycosyl hydrolase 5 (cellulase A) family.</text>
</comment>
<keyword evidence="6" id="KW-0624">Polysaccharide degradation</keyword>
<gene>
    <name evidence="10" type="ORF">L873DRAFT_1824914</name>
</gene>
<organism evidence="10 11">
    <name type="scientific">Choiromyces venosus 120613-1</name>
    <dbReference type="NCBI Taxonomy" id="1336337"/>
    <lineage>
        <taxon>Eukaryota</taxon>
        <taxon>Fungi</taxon>
        <taxon>Dikarya</taxon>
        <taxon>Ascomycota</taxon>
        <taxon>Pezizomycotina</taxon>
        <taxon>Pezizomycetes</taxon>
        <taxon>Pezizales</taxon>
        <taxon>Tuberaceae</taxon>
        <taxon>Choiromyces</taxon>
    </lineage>
</organism>
<feature type="signal peptide" evidence="8">
    <location>
        <begin position="1"/>
        <end position="17"/>
    </location>
</feature>